<protein>
    <submittedName>
        <fullName evidence="2">Uncharacterized protein</fullName>
    </submittedName>
</protein>
<dbReference type="RefSeq" id="WP_034874945.1">
    <property type="nucleotide sequence ID" value="NZ_JOKG01000002.1"/>
</dbReference>
<sequence>MTIRFDLPESLEEFDEQEDGPEQPCFPYPGYDDRHRGIDFWASATERHPVRLQLKGASGNFRQPVSKRLCSKGRKVLLKVIC</sequence>
<evidence type="ECO:0000313" key="3">
    <source>
        <dbReference type="Proteomes" id="UP000028006"/>
    </source>
</evidence>
<comment type="caution">
    <text evidence="2">The sequence shown here is derived from an EMBL/GenBank/DDBJ whole genome shotgun (WGS) entry which is preliminary data.</text>
</comment>
<proteinExistence type="predicted"/>
<feature type="region of interest" description="Disordered" evidence="1">
    <location>
        <begin position="1"/>
        <end position="24"/>
    </location>
</feature>
<feature type="compositionally biased region" description="Acidic residues" evidence="1">
    <location>
        <begin position="9"/>
        <end position="21"/>
    </location>
</feature>
<evidence type="ECO:0000256" key="1">
    <source>
        <dbReference type="SAM" id="MobiDB-lite"/>
    </source>
</evidence>
<organism evidence="2 3">
    <name type="scientific">Endozoicomonas montiporae</name>
    <dbReference type="NCBI Taxonomy" id="1027273"/>
    <lineage>
        <taxon>Bacteria</taxon>
        <taxon>Pseudomonadati</taxon>
        <taxon>Pseudomonadota</taxon>
        <taxon>Gammaproteobacteria</taxon>
        <taxon>Oceanospirillales</taxon>
        <taxon>Endozoicomonadaceae</taxon>
        <taxon>Endozoicomonas</taxon>
    </lineage>
</organism>
<name>A0A081N8R8_9GAMM</name>
<reference evidence="2 3" key="1">
    <citation type="submission" date="2014-06" db="EMBL/GenBank/DDBJ databases">
        <title>Whole Genome Sequences of Three Symbiotic Endozoicomonas Bacteria.</title>
        <authorList>
            <person name="Neave M.J."/>
            <person name="Apprill A."/>
            <person name="Voolstra C.R."/>
        </authorList>
    </citation>
    <scope>NUCLEOTIDE SEQUENCE [LARGE SCALE GENOMIC DNA]</scope>
    <source>
        <strain evidence="2 3">LMG 24815</strain>
    </source>
</reference>
<evidence type="ECO:0000313" key="2">
    <source>
        <dbReference type="EMBL" id="KEQ14841.1"/>
    </source>
</evidence>
<dbReference type="AlphaFoldDB" id="A0A081N8R8"/>
<dbReference type="Proteomes" id="UP000028006">
    <property type="component" value="Unassembled WGS sequence"/>
</dbReference>
<dbReference type="EMBL" id="JOKG01000002">
    <property type="protein sequence ID" value="KEQ14841.1"/>
    <property type="molecule type" value="Genomic_DNA"/>
</dbReference>
<gene>
    <name evidence="2" type="ORF">GZ77_11245</name>
</gene>
<keyword evidence="3" id="KW-1185">Reference proteome</keyword>
<accession>A0A081N8R8</accession>